<accession>B9RQ79</accession>
<dbReference type="Proteomes" id="UP000008311">
    <property type="component" value="Unassembled WGS sequence"/>
</dbReference>
<protein>
    <recommendedName>
        <fullName evidence="4">Early flowering 3</fullName>
    </recommendedName>
</protein>
<feature type="region of interest" description="Disordered" evidence="1">
    <location>
        <begin position="365"/>
        <end position="391"/>
    </location>
</feature>
<dbReference type="eggNOG" id="ENOG502QSB6">
    <property type="taxonomic scope" value="Eukaryota"/>
</dbReference>
<dbReference type="InParanoid" id="B9RQ79"/>
<dbReference type="InterPro" id="IPR039319">
    <property type="entry name" value="ELF3-like"/>
</dbReference>
<evidence type="ECO:0000313" key="3">
    <source>
        <dbReference type="Proteomes" id="UP000008311"/>
    </source>
</evidence>
<name>B9RQ79_RICCO</name>
<reference evidence="3" key="1">
    <citation type="journal article" date="2010" name="Nat. Biotechnol.">
        <title>Draft genome sequence of the oilseed species Ricinus communis.</title>
        <authorList>
            <person name="Chan A.P."/>
            <person name="Crabtree J."/>
            <person name="Zhao Q."/>
            <person name="Lorenzi H."/>
            <person name="Orvis J."/>
            <person name="Puiu D."/>
            <person name="Melake-Berhan A."/>
            <person name="Jones K.M."/>
            <person name="Redman J."/>
            <person name="Chen G."/>
            <person name="Cahoon E.B."/>
            <person name="Gedil M."/>
            <person name="Stanke M."/>
            <person name="Haas B.J."/>
            <person name="Wortman J.R."/>
            <person name="Fraser-Liggett C.M."/>
            <person name="Ravel J."/>
            <person name="Rabinowicz P.D."/>
        </authorList>
    </citation>
    <scope>NUCLEOTIDE SEQUENCE [LARGE SCALE GENOMIC DNA]</scope>
    <source>
        <strain evidence="3">cv. Hale</strain>
    </source>
</reference>
<evidence type="ECO:0008006" key="4">
    <source>
        <dbReference type="Google" id="ProtNLM"/>
    </source>
</evidence>
<feature type="region of interest" description="Disordered" evidence="1">
    <location>
        <begin position="707"/>
        <end position="728"/>
    </location>
</feature>
<sequence>MMRGTKDEDKMISPMFPRLHVNDTEKGGPRAPPRNKMALYEQLGIPSRKVSSGSASMLPLPPNNGSTFVPKMLPSHVTSDSCSQVSGNERSVFTPFCNSPAPSHSEKSFSYSSDGIKRSNKMENQEWKSMNCTNGQSLKTTQSLLSNASNSFQLHNFSHLKNFSWKKIGYENDFRVSGSAQSGAVPHSNSSQHNKDRENQPCWNLSFSMHFQNVSEKQKKGPGIIDLKATESTRNQTEEQRKMSEACKDLRERYSPVPSFHDKTSADPSCSPSGKVKRPESLKRAHPSSYQDHRSSSVDFLRSLKGSKGQLDQEFVTVQDKAVHKEKSWEEYAIGNDKENAAKVTSKLCYRLPLRDDNRSCNVIENSRKNHEDKQNGSLQVGDVERHNDGSETSLVDSLSALEISPDDVVRIIGEKQFWKARRIIVNQQRAFTVQVSELHRLIKVQKLIAGSPALLLKDKFYLGKAFLKASEAKKVPSNYAIEQPPPIVKPKDGSQKPHSSTEFAEENAVAKLSLSAVNNEVSKGLHTNQSNYGSDSGGHLPAPVATNSGPSPWCFPPPSNQWLVPVMSPSEGLVYKPYTGPCPPTAGFMAQVYGNCAPVSLDGEHGDFINGAYGVQASHQNGIGILPSDPPLGQNYFPPYGMPVMTPSISGLLFGQVSPFNGPQSKGNQLSLGDMNFTFPQQSSCHISSSMSRVISCCAENFQPSKESKVQGSTASSPSESLKGDALPLFPIEPTAQASDQNGQTDAQWTRVIKVVPHNARSATESAARIFRFIQEERKQYD</sequence>
<dbReference type="STRING" id="3988.B9RQ79"/>
<feature type="compositionally biased region" description="Polar residues" evidence="1">
    <location>
        <begin position="178"/>
        <end position="192"/>
    </location>
</feature>
<feature type="compositionally biased region" description="Basic and acidic residues" evidence="1">
    <location>
        <begin position="1"/>
        <end position="11"/>
    </location>
</feature>
<feature type="compositionally biased region" description="Basic and acidic residues" evidence="1">
    <location>
        <begin position="228"/>
        <end position="265"/>
    </location>
</feature>
<evidence type="ECO:0000256" key="1">
    <source>
        <dbReference type="SAM" id="MobiDB-lite"/>
    </source>
</evidence>
<proteinExistence type="predicted"/>
<feature type="region of interest" description="Disordered" evidence="1">
    <location>
        <begin position="178"/>
        <end position="199"/>
    </location>
</feature>
<feature type="region of interest" description="Disordered" evidence="1">
    <location>
        <begin position="482"/>
        <end position="504"/>
    </location>
</feature>
<feature type="region of interest" description="Disordered" evidence="1">
    <location>
        <begin position="1"/>
        <end position="35"/>
    </location>
</feature>
<dbReference type="PANTHER" id="PTHR34281:SF7">
    <property type="entry name" value="PROTEIN EARLY FLOWERING 3"/>
    <property type="match status" value="1"/>
</dbReference>
<dbReference type="PANTHER" id="PTHR34281">
    <property type="entry name" value="PROTEIN EARLY FLOWERING 3"/>
    <property type="match status" value="1"/>
</dbReference>
<evidence type="ECO:0000313" key="2">
    <source>
        <dbReference type="EMBL" id="EEF46318.1"/>
    </source>
</evidence>
<organism evidence="2 3">
    <name type="scientific">Ricinus communis</name>
    <name type="common">Castor bean</name>
    <dbReference type="NCBI Taxonomy" id="3988"/>
    <lineage>
        <taxon>Eukaryota</taxon>
        <taxon>Viridiplantae</taxon>
        <taxon>Streptophyta</taxon>
        <taxon>Embryophyta</taxon>
        <taxon>Tracheophyta</taxon>
        <taxon>Spermatophyta</taxon>
        <taxon>Magnoliopsida</taxon>
        <taxon>eudicotyledons</taxon>
        <taxon>Gunneridae</taxon>
        <taxon>Pentapetalae</taxon>
        <taxon>rosids</taxon>
        <taxon>fabids</taxon>
        <taxon>Malpighiales</taxon>
        <taxon>Euphorbiaceae</taxon>
        <taxon>Acalyphoideae</taxon>
        <taxon>Acalypheae</taxon>
        <taxon>Ricinus</taxon>
    </lineage>
</organism>
<feature type="region of interest" description="Disordered" evidence="1">
    <location>
        <begin position="215"/>
        <end position="297"/>
    </location>
</feature>
<dbReference type="EMBL" id="EQ973801">
    <property type="protein sequence ID" value="EEF46318.1"/>
    <property type="molecule type" value="Genomic_DNA"/>
</dbReference>
<feature type="compositionally biased region" description="Basic and acidic residues" evidence="1">
    <location>
        <begin position="366"/>
        <end position="375"/>
    </location>
</feature>
<feature type="compositionally biased region" description="Polar residues" evidence="1">
    <location>
        <begin position="707"/>
        <end position="721"/>
    </location>
</feature>
<gene>
    <name evidence="2" type="ORF">RCOM_1486170</name>
</gene>
<keyword evidence="3" id="KW-1185">Reference proteome</keyword>
<dbReference type="AlphaFoldDB" id="B9RQ79"/>
<dbReference type="GO" id="GO:2000028">
    <property type="term" value="P:regulation of photoperiodism, flowering"/>
    <property type="evidence" value="ECO:0007669"/>
    <property type="project" value="InterPro"/>
</dbReference>